<name>Q3B484_CHLL3</name>
<keyword evidence="3" id="KW-1185">Reference proteome</keyword>
<dbReference type="EMBL" id="CP000096">
    <property type="protein sequence ID" value="ABB23847.1"/>
    <property type="molecule type" value="Genomic_DNA"/>
</dbReference>
<dbReference type="KEGG" id="plt:Plut_0985"/>
<keyword evidence="1" id="KW-0472">Membrane</keyword>
<accession>Q3B484</accession>
<sequence>MVLSAVQSSGPQTSIDPGAFMMLFVVIGGVVAAPLPGKKTDAGSSLSAARLRVHRVDWQRIDRAACQGVLDGADGGLVNGMMRENDVRNVHQSRIALVMDALGRSSSPMLELYAVVENSYEWKGLVLKYFHEVCLLGYAEINERFASLTEKGSAVLEGARAEGFDPAYWGFMERRMHESVSAVCPHCGNTTHTHFFRDDYVCSGCSKRVRLQESEALILRCSDAHLRPRMAASQ</sequence>
<dbReference type="HOGENOM" id="CLU_1184146_0_0_10"/>
<keyword evidence="1" id="KW-0812">Transmembrane</keyword>
<dbReference type="AlphaFoldDB" id="Q3B484"/>
<feature type="transmembrane region" description="Helical" evidence="1">
    <location>
        <begin position="20"/>
        <end position="37"/>
    </location>
</feature>
<organism evidence="2 3">
    <name type="scientific">Chlorobium luteolum (strain DSM 273 / BCRC 81028 / 2530)</name>
    <name type="common">Pelodictyon luteolum</name>
    <dbReference type="NCBI Taxonomy" id="319225"/>
    <lineage>
        <taxon>Bacteria</taxon>
        <taxon>Pseudomonadati</taxon>
        <taxon>Chlorobiota</taxon>
        <taxon>Chlorobiia</taxon>
        <taxon>Chlorobiales</taxon>
        <taxon>Chlorobiaceae</taxon>
        <taxon>Chlorobium/Pelodictyon group</taxon>
        <taxon>Pelodictyon</taxon>
    </lineage>
</organism>
<proteinExistence type="predicted"/>
<keyword evidence="1" id="KW-1133">Transmembrane helix</keyword>
<evidence type="ECO:0000313" key="2">
    <source>
        <dbReference type="EMBL" id="ABB23847.1"/>
    </source>
</evidence>
<protein>
    <submittedName>
        <fullName evidence="2">Uncharacterized protein</fullName>
    </submittedName>
</protein>
<gene>
    <name evidence="2" type="ordered locus">Plut_0985</name>
</gene>
<evidence type="ECO:0000313" key="3">
    <source>
        <dbReference type="Proteomes" id="UP000002709"/>
    </source>
</evidence>
<dbReference type="Proteomes" id="UP000002709">
    <property type="component" value="Chromosome"/>
</dbReference>
<reference evidence="3" key="1">
    <citation type="submission" date="2005-08" db="EMBL/GenBank/DDBJ databases">
        <title>Complete sequence of Pelodictyon luteolum DSM 273.</title>
        <authorList>
            <consortium name="US DOE Joint Genome Institute"/>
            <person name="Copeland A."/>
            <person name="Lucas S."/>
            <person name="Lapidus A."/>
            <person name="Barry K."/>
            <person name="Detter J.C."/>
            <person name="Glavina T."/>
            <person name="Hammon N."/>
            <person name="Israni S."/>
            <person name="Pitluck S."/>
            <person name="Bryant D."/>
            <person name="Schmutz J."/>
            <person name="Larimer F."/>
            <person name="Land M."/>
            <person name="Kyrpides N."/>
            <person name="Ivanova N."/>
            <person name="Richardson P."/>
        </authorList>
    </citation>
    <scope>NUCLEOTIDE SEQUENCE [LARGE SCALE GENOMIC DNA]</scope>
    <source>
        <strain evidence="3">DSM 273 / BCRC 81028 / 2530</strain>
    </source>
</reference>
<evidence type="ECO:0000256" key="1">
    <source>
        <dbReference type="SAM" id="Phobius"/>
    </source>
</evidence>